<keyword evidence="3" id="KW-0812">Transmembrane</keyword>
<keyword evidence="3" id="KW-0472">Membrane</keyword>
<keyword evidence="5" id="KW-1185">Reference proteome</keyword>
<reference evidence="4 5" key="1">
    <citation type="journal article" date="2019" name="Sci. Rep.">
        <title>Orb-weaving spider Araneus ventricosus genome elucidates the spidroin gene catalogue.</title>
        <authorList>
            <person name="Kono N."/>
            <person name="Nakamura H."/>
            <person name="Ohtoshi R."/>
            <person name="Moran D.A.P."/>
            <person name="Shinohara A."/>
            <person name="Yoshida Y."/>
            <person name="Fujiwara M."/>
            <person name="Mori M."/>
            <person name="Tomita M."/>
            <person name="Arakawa K."/>
        </authorList>
    </citation>
    <scope>NUCLEOTIDE SEQUENCE [LARGE SCALE GENOMIC DNA]</scope>
</reference>
<dbReference type="Pfam" id="PF00090">
    <property type="entry name" value="TSP_1"/>
    <property type="match status" value="1"/>
</dbReference>
<keyword evidence="2" id="KW-0964">Secreted</keyword>
<feature type="non-terminal residue" evidence="4">
    <location>
        <position position="1"/>
    </location>
</feature>
<dbReference type="InterPro" id="IPR036383">
    <property type="entry name" value="TSP1_rpt_sf"/>
</dbReference>
<dbReference type="GO" id="GO:0006508">
    <property type="term" value="P:proteolysis"/>
    <property type="evidence" value="ECO:0007669"/>
    <property type="project" value="TreeGrafter"/>
</dbReference>
<dbReference type="GO" id="GO:0005576">
    <property type="term" value="C:extracellular region"/>
    <property type="evidence" value="ECO:0007669"/>
    <property type="project" value="UniProtKB-SubCell"/>
</dbReference>
<evidence type="ECO:0000313" key="5">
    <source>
        <dbReference type="Proteomes" id="UP000499080"/>
    </source>
</evidence>
<sequence>TTYTADLLWNRVSNLELSAPEPRSYHKATTALIKMKFLSLICVLITFQLSLHTATAIPLLKSQPLVRHRRQVYQTNLQAGATYPNRTVGIQQSRREPEFGPWGPWAESSHCSRSCGGGIAYQDRICLDVRADGRHSCVGASRRYFSCNVDDCPPSSKDFRAQQCQRFTPVQYKGKYYNWIPYHAGKRASPSEAVASPSDVTGINSPKYPNTWSLVTVFFSTFCTL</sequence>
<dbReference type="GO" id="GO:0031012">
    <property type="term" value="C:extracellular matrix"/>
    <property type="evidence" value="ECO:0007669"/>
    <property type="project" value="TreeGrafter"/>
</dbReference>
<dbReference type="GO" id="GO:0030198">
    <property type="term" value="P:extracellular matrix organization"/>
    <property type="evidence" value="ECO:0007669"/>
    <property type="project" value="TreeGrafter"/>
</dbReference>
<dbReference type="OrthoDB" id="5950222at2759"/>
<dbReference type="SMART" id="SM00209">
    <property type="entry name" value="TSP1"/>
    <property type="match status" value="1"/>
</dbReference>
<dbReference type="InterPro" id="IPR000884">
    <property type="entry name" value="TSP1_rpt"/>
</dbReference>
<evidence type="ECO:0000256" key="2">
    <source>
        <dbReference type="ARBA" id="ARBA00022525"/>
    </source>
</evidence>
<evidence type="ECO:0000256" key="3">
    <source>
        <dbReference type="SAM" id="Phobius"/>
    </source>
</evidence>
<proteinExistence type="predicted"/>
<protein>
    <submittedName>
        <fullName evidence="4">Papilin</fullName>
    </submittedName>
</protein>
<dbReference type="InterPro" id="IPR050439">
    <property type="entry name" value="ADAMTS_ADAMTS-like"/>
</dbReference>
<organism evidence="4 5">
    <name type="scientific">Araneus ventricosus</name>
    <name type="common">Orbweaver spider</name>
    <name type="synonym">Epeira ventricosa</name>
    <dbReference type="NCBI Taxonomy" id="182803"/>
    <lineage>
        <taxon>Eukaryota</taxon>
        <taxon>Metazoa</taxon>
        <taxon>Ecdysozoa</taxon>
        <taxon>Arthropoda</taxon>
        <taxon>Chelicerata</taxon>
        <taxon>Arachnida</taxon>
        <taxon>Araneae</taxon>
        <taxon>Araneomorphae</taxon>
        <taxon>Entelegynae</taxon>
        <taxon>Araneoidea</taxon>
        <taxon>Araneidae</taxon>
        <taxon>Araneus</taxon>
    </lineage>
</organism>
<comment type="subcellular location">
    <subcellularLocation>
        <location evidence="1">Secreted</location>
    </subcellularLocation>
</comment>
<dbReference type="GO" id="GO:0004222">
    <property type="term" value="F:metalloendopeptidase activity"/>
    <property type="evidence" value="ECO:0007669"/>
    <property type="project" value="TreeGrafter"/>
</dbReference>
<dbReference type="PROSITE" id="PS50092">
    <property type="entry name" value="TSP1"/>
    <property type="match status" value="1"/>
</dbReference>
<keyword evidence="3" id="KW-1133">Transmembrane helix</keyword>
<dbReference type="PANTHER" id="PTHR13723:SF281">
    <property type="entry name" value="PAPILIN"/>
    <property type="match status" value="1"/>
</dbReference>
<dbReference type="SUPFAM" id="SSF82895">
    <property type="entry name" value="TSP-1 type 1 repeat"/>
    <property type="match status" value="1"/>
</dbReference>
<evidence type="ECO:0000313" key="4">
    <source>
        <dbReference type="EMBL" id="GBN70279.1"/>
    </source>
</evidence>
<evidence type="ECO:0000256" key="1">
    <source>
        <dbReference type="ARBA" id="ARBA00004613"/>
    </source>
</evidence>
<accession>A0A4Y2R4E8</accession>
<gene>
    <name evidence="4" type="primary">Ppn_16</name>
    <name evidence="4" type="ORF">AVEN_273868-2_1</name>
</gene>
<comment type="caution">
    <text evidence="4">The sequence shown here is derived from an EMBL/GenBank/DDBJ whole genome shotgun (WGS) entry which is preliminary data.</text>
</comment>
<dbReference type="AlphaFoldDB" id="A0A4Y2R4E8"/>
<dbReference type="PANTHER" id="PTHR13723">
    <property type="entry name" value="ADAMTS A DISINTEGRIN AND METALLOPROTEASE WITH THROMBOSPONDIN MOTIFS PROTEASE"/>
    <property type="match status" value="1"/>
</dbReference>
<dbReference type="Gene3D" id="2.20.100.10">
    <property type="entry name" value="Thrombospondin type-1 (TSP1) repeat"/>
    <property type="match status" value="1"/>
</dbReference>
<dbReference type="EMBL" id="BGPR01015698">
    <property type="protein sequence ID" value="GBN70279.1"/>
    <property type="molecule type" value="Genomic_DNA"/>
</dbReference>
<name>A0A4Y2R4E8_ARAVE</name>
<dbReference type="Proteomes" id="UP000499080">
    <property type="component" value="Unassembled WGS sequence"/>
</dbReference>
<feature type="transmembrane region" description="Helical" evidence="3">
    <location>
        <begin position="37"/>
        <end position="60"/>
    </location>
</feature>